<dbReference type="PANTHER" id="PTHR30547:SF0">
    <property type="entry name" value="BLR8175 PROTEIN"/>
    <property type="match status" value="1"/>
</dbReference>
<comment type="caution">
    <text evidence="2">The sequence shown here is derived from an EMBL/GenBank/DDBJ whole genome shotgun (WGS) entry which is preliminary data.</text>
</comment>
<sequence length="149" mass="17460">MSELNSEYKKCLVELKSRIRSSQIKSVIAVNNALIEFYWHLGKMISEKENVWGSKLIEQVAKDLQSEFPEMKGLSRRNLFNCKQFYKFYSSQLVQQPVALNEQEAKNQSENSQNEQFVLVQQLVSKIPWGHNIYVFTKSKDVNEAIFYI</sequence>
<reference evidence="2" key="1">
    <citation type="submission" date="2022-03" db="EMBL/GenBank/DDBJ databases">
        <title>De novo assembled genomes of Belliella spp. (Cyclobacteriaceae) strains.</title>
        <authorList>
            <person name="Szabo A."/>
            <person name="Korponai K."/>
            <person name="Felfoldi T."/>
        </authorList>
    </citation>
    <scope>NUCLEOTIDE SEQUENCE</scope>
    <source>
        <strain evidence="2">DSM 111903</strain>
    </source>
</reference>
<evidence type="ECO:0000313" key="2">
    <source>
        <dbReference type="EMBL" id="MCH7413851.1"/>
    </source>
</evidence>
<dbReference type="PANTHER" id="PTHR30547">
    <property type="entry name" value="UNCHARACTERIZED PROTEIN YHCG-RELATED"/>
    <property type="match status" value="1"/>
</dbReference>
<accession>A0ABS9VBN4</accession>
<dbReference type="InterPro" id="IPR053148">
    <property type="entry name" value="PD-DEXK-like_domain"/>
</dbReference>
<dbReference type="Pfam" id="PF17761">
    <property type="entry name" value="DUF1016_N"/>
    <property type="match status" value="1"/>
</dbReference>
<evidence type="ECO:0000313" key="3">
    <source>
        <dbReference type="Proteomes" id="UP001165430"/>
    </source>
</evidence>
<dbReference type="InterPro" id="IPR041527">
    <property type="entry name" value="YhcG_N"/>
</dbReference>
<evidence type="ECO:0000259" key="1">
    <source>
        <dbReference type="Pfam" id="PF17761"/>
    </source>
</evidence>
<protein>
    <submittedName>
        <fullName evidence="2">DUF1016 N-terminal domain-containing protein</fullName>
    </submittedName>
</protein>
<organism evidence="2 3">
    <name type="scientific">Belliella alkalica</name>
    <dbReference type="NCBI Taxonomy" id="1730871"/>
    <lineage>
        <taxon>Bacteria</taxon>
        <taxon>Pseudomonadati</taxon>
        <taxon>Bacteroidota</taxon>
        <taxon>Cytophagia</taxon>
        <taxon>Cytophagales</taxon>
        <taxon>Cyclobacteriaceae</taxon>
        <taxon>Belliella</taxon>
    </lineage>
</organism>
<gene>
    <name evidence="2" type="ORF">MM213_10170</name>
</gene>
<name>A0ABS9VBN4_9BACT</name>
<feature type="domain" description="YhcG N-terminal" evidence="1">
    <location>
        <begin position="14"/>
        <end position="149"/>
    </location>
</feature>
<dbReference type="Proteomes" id="UP001165430">
    <property type="component" value="Unassembled WGS sequence"/>
</dbReference>
<dbReference type="RefSeq" id="WP_241411953.1">
    <property type="nucleotide sequence ID" value="NZ_JAKZGO010000007.1"/>
</dbReference>
<keyword evidence="3" id="KW-1185">Reference proteome</keyword>
<proteinExistence type="predicted"/>
<dbReference type="EMBL" id="JAKZGO010000007">
    <property type="protein sequence ID" value="MCH7413851.1"/>
    <property type="molecule type" value="Genomic_DNA"/>
</dbReference>